<accession>A0A2S6NCQ0</accession>
<dbReference type="GO" id="GO:0020037">
    <property type="term" value="F:heme binding"/>
    <property type="evidence" value="ECO:0007669"/>
    <property type="project" value="InterPro"/>
</dbReference>
<gene>
    <name evidence="5" type="ORF">CCR94_06010</name>
</gene>
<reference evidence="5 6" key="1">
    <citation type="journal article" date="2018" name="Arch. Microbiol.">
        <title>New insights into the metabolic potential of the phototrophic purple bacterium Rhodopila globiformis DSM 161(T) from its draft genome sequence and evidence for a vanadium-dependent nitrogenase.</title>
        <authorList>
            <person name="Imhoff J.F."/>
            <person name="Rahn T."/>
            <person name="Kunzel S."/>
            <person name="Neulinger S.C."/>
        </authorList>
    </citation>
    <scope>NUCLEOTIDE SEQUENCE [LARGE SCALE GENOMIC DNA]</scope>
    <source>
        <strain evidence="5 6">DSM 16996</strain>
    </source>
</reference>
<dbReference type="GO" id="GO:0019825">
    <property type="term" value="F:oxygen binding"/>
    <property type="evidence" value="ECO:0007669"/>
    <property type="project" value="InterPro"/>
</dbReference>
<proteinExistence type="inferred from homology"/>
<dbReference type="InterPro" id="IPR039379">
    <property type="entry name" value="Protoglobin_sensor_dom"/>
</dbReference>
<dbReference type="Pfam" id="PF11563">
    <property type="entry name" value="Protoglobin"/>
    <property type="match status" value="1"/>
</dbReference>
<dbReference type="AlphaFoldDB" id="A0A2S6NCQ0"/>
<dbReference type="InterPro" id="IPR009050">
    <property type="entry name" value="Globin-like_sf"/>
</dbReference>
<feature type="domain" description="Methyl-accepting transducer" evidence="4">
    <location>
        <begin position="179"/>
        <end position="422"/>
    </location>
</feature>
<dbReference type="EMBL" id="NHSJ01000040">
    <property type="protein sequence ID" value="PPQ32361.1"/>
    <property type="molecule type" value="Genomic_DNA"/>
</dbReference>
<dbReference type="SUPFAM" id="SSF46458">
    <property type="entry name" value="Globin-like"/>
    <property type="match status" value="1"/>
</dbReference>
<dbReference type="PANTHER" id="PTHR32089">
    <property type="entry name" value="METHYL-ACCEPTING CHEMOTAXIS PROTEIN MCPB"/>
    <property type="match status" value="1"/>
</dbReference>
<evidence type="ECO:0000259" key="4">
    <source>
        <dbReference type="PROSITE" id="PS50111"/>
    </source>
</evidence>
<dbReference type="GO" id="GO:0007165">
    <property type="term" value="P:signal transduction"/>
    <property type="evidence" value="ECO:0007669"/>
    <property type="project" value="UniProtKB-KW"/>
</dbReference>
<dbReference type="Gene3D" id="1.10.490.10">
    <property type="entry name" value="Globins"/>
    <property type="match status" value="1"/>
</dbReference>
<dbReference type="SMART" id="SM00283">
    <property type="entry name" value="MA"/>
    <property type="match status" value="1"/>
</dbReference>
<dbReference type="Proteomes" id="UP000239089">
    <property type="component" value="Unassembled WGS sequence"/>
</dbReference>
<organism evidence="5 6">
    <name type="scientific">Rhodoblastus sphagnicola</name>
    <dbReference type="NCBI Taxonomy" id="333368"/>
    <lineage>
        <taxon>Bacteria</taxon>
        <taxon>Pseudomonadati</taxon>
        <taxon>Pseudomonadota</taxon>
        <taxon>Alphaproteobacteria</taxon>
        <taxon>Hyphomicrobiales</taxon>
        <taxon>Rhodoblastaceae</taxon>
        <taxon>Rhodoblastus</taxon>
    </lineage>
</organism>
<dbReference type="GO" id="GO:0004888">
    <property type="term" value="F:transmembrane signaling receptor activity"/>
    <property type="evidence" value="ECO:0007669"/>
    <property type="project" value="InterPro"/>
</dbReference>
<keyword evidence="6" id="KW-1185">Reference proteome</keyword>
<name>A0A2S6NCQ0_9HYPH</name>
<sequence>MEFYPLAKMRGAVMQPADAQTALSTLLSPRLKSLFEAFRARVASDPATAAAFAKGDFSRLEGALGAHWRDLLSGPSGPERATRARRFGEAQARAGLPLDAYIAAHGFFTGACVQAILGRTSRESVLVGALLEALFADMAESVGAYVSGAETASRESEASDLLRVVDVEMDASNAVAATQSGAMRAIVGDLEKIIAELRGGVTLVGDGAATATQSIGAVAAAVSELHASSQEVGRQANDAHALVNDAVDRADDAERRCSELASCAARVTEIVTLITGISSQTSLLALNASIEAARAGESGRGFAVVANEVKSLAQRTSSATRDIAAQIADIETAVKSSVAAMRDVRDIIGRISDIAASVAQSSDQQIGAVQEIGESANSAAQGATRLGGSVELFNGVVAEANQATEKVATQSRQVSTLFDRLTKRLSVTLKNFADADQRKFPRSPAKIPATLVHRDRSFATEVLEISEGSALVNGSEVSLEMGAAVEIDLKDIGPLRARAAPADFGYRLHFIETPQPTAAALKALMQRLQAKEETLREIVIARAAMISSLFENALGSGAISEVDLFDVNYAEIPGTDPRQYRNRALDFLEATLPAIQEPIPTLDSAVVFSAAVDRNGYLPVHNKKYSAPQGGDPVWNNANCRNRRIFDDMTGLLAGRNTSAYLSQTYPRDLGGGRVELIKDISAPIFVRGKHWGGLRMGSKIA</sequence>
<evidence type="ECO:0000313" key="6">
    <source>
        <dbReference type="Proteomes" id="UP000239089"/>
    </source>
</evidence>
<comment type="caution">
    <text evidence="5">The sequence shown here is derived from an EMBL/GenBank/DDBJ whole genome shotgun (WGS) entry which is preliminary data.</text>
</comment>
<dbReference type="InterPro" id="IPR044398">
    <property type="entry name" value="Globin-sensor_dom"/>
</dbReference>
<dbReference type="PRINTS" id="PR00260">
    <property type="entry name" value="CHEMTRNSDUCR"/>
</dbReference>
<protein>
    <recommendedName>
        <fullName evidence="4">Methyl-accepting transducer domain-containing protein</fullName>
    </recommendedName>
</protein>
<dbReference type="SUPFAM" id="SSF141371">
    <property type="entry name" value="PilZ domain-like"/>
    <property type="match status" value="1"/>
</dbReference>
<dbReference type="GO" id="GO:0006935">
    <property type="term" value="P:chemotaxis"/>
    <property type="evidence" value="ECO:0007669"/>
    <property type="project" value="InterPro"/>
</dbReference>
<dbReference type="PANTHER" id="PTHR32089:SF112">
    <property type="entry name" value="LYSOZYME-LIKE PROTEIN-RELATED"/>
    <property type="match status" value="1"/>
</dbReference>
<dbReference type="InterPro" id="IPR012292">
    <property type="entry name" value="Globin/Proto"/>
</dbReference>
<evidence type="ECO:0000313" key="5">
    <source>
        <dbReference type="EMBL" id="PPQ32361.1"/>
    </source>
</evidence>
<comment type="similarity">
    <text evidence="2">Belongs to the methyl-accepting chemotaxis (MCP) protein family.</text>
</comment>
<dbReference type="SUPFAM" id="SSF58104">
    <property type="entry name" value="Methyl-accepting chemotaxis protein (MCP) signaling domain"/>
    <property type="match status" value="1"/>
</dbReference>
<dbReference type="InterPro" id="IPR004089">
    <property type="entry name" value="MCPsignal_dom"/>
</dbReference>
<keyword evidence="1 3" id="KW-0807">Transducer</keyword>
<evidence type="ECO:0000256" key="2">
    <source>
        <dbReference type="ARBA" id="ARBA00029447"/>
    </source>
</evidence>
<dbReference type="Pfam" id="PF00015">
    <property type="entry name" value="MCPsignal"/>
    <property type="match status" value="1"/>
</dbReference>
<evidence type="ECO:0000256" key="1">
    <source>
        <dbReference type="ARBA" id="ARBA00023224"/>
    </source>
</evidence>
<dbReference type="Gene3D" id="2.40.10.220">
    <property type="entry name" value="predicted glycosyltransferase like domains"/>
    <property type="match status" value="1"/>
</dbReference>
<dbReference type="InterPro" id="IPR004090">
    <property type="entry name" value="Chemotax_Me-accpt_rcpt"/>
</dbReference>
<dbReference type="CDD" id="cd01068">
    <property type="entry name" value="globin_sensor"/>
    <property type="match status" value="1"/>
</dbReference>
<dbReference type="Gene3D" id="1.10.287.950">
    <property type="entry name" value="Methyl-accepting chemotaxis protein"/>
    <property type="match status" value="1"/>
</dbReference>
<evidence type="ECO:0000256" key="3">
    <source>
        <dbReference type="PROSITE-ProRule" id="PRU00284"/>
    </source>
</evidence>
<dbReference type="PROSITE" id="PS50111">
    <property type="entry name" value="CHEMOTAXIS_TRANSDUC_2"/>
    <property type="match status" value="1"/>
</dbReference>
<dbReference type="GO" id="GO:0016020">
    <property type="term" value="C:membrane"/>
    <property type="evidence" value="ECO:0007669"/>
    <property type="project" value="InterPro"/>
</dbReference>